<comment type="caution">
    <text evidence="2">The sequence shown here is derived from an EMBL/GenBank/DDBJ whole genome shotgun (WGS) entry which is preliminary data.</text>
</comment>
<feature type="transmembrane region" description="Helical" evidence="1">
    <location>
        <begin position="9"/>
        <end position="30"/>
    </location>
</feature>
<evidence type="ECO:0000313" key="3">
    <source>
        <dbReference type="Proteomes" id="UP000176914"/>
    </source>
</evidence>
<feature type="transmembrane region" description="Helical" evidence="1">
    <location>
        <begin position="97"/>
        <end position="116"/>
    </location>
</feature>
<dbReference type="AlphaFoldDB" id="A0A1F6E7E9"/>
<reference evidence="2 3" key="1">
    <citation type="journal article" date="2016" name="Nat. Commun.">
        <title>Thousands of microbial genomes shed light on interconnected biogeochemical processes in an aquifer system.</title>
        <authorList>
            <person name="Anantharaman K."/>
            <person name="Brown C.T."/>
            <person name="Hug L.A."/>
            <person name="Sharon I."/>
            <person name="Castelle C.J."/>
            <person name="Probst A.J."/>
            <person name="Thomas B.C."/>
            <person name="Singh A."/>
            <person name="Wilkins M.J."/>
            <person name="Karaoz U."/>
            <person name="Brodie E.L."/>
            <person name="Williams K.H."/>
            <person name="Hubbard S.S."/>
            <person name="Banfield J.F."/>
        </authorList>
    </citation>
    <scope>NUCLEOTIDE SEQUENCE [LARGE SCALE GENOMIC DNA]</scope>
</reference>
<evidence type="ECO:0000313" key="2">
    <source>
        <dbReference type="EMBL" id="OGG69635.1"/>
    </source>
</evidence>
<keyword evidence="1" id="KW-0812">Transmembrane</keyword>
<gene>
    <name evidence="2" type="ORF">A3C20_03885</name>
</gene>
<sequence length="126" mass="13620">MQGVSYTRFLLYGFFAYATIFMLWSLLAAYGMNYGWGAQIASYVVTGIAIAAATRALDIVSPQTALLCGAGWVSLHALLDALYVAPTAGFGPFLTSYVWIAYAIVFFSPVATVLYMKLLKQPAPAQ</sequence>
<name>A0A1F6E7E9_9BACT</name>
<keyword evidence="1" id="KW-1133">Transmembrane helix</keyword>
<evidence type="ECO:0000256" key="1">
    <source>
        <dbReference type="SAM" id="Phobius"/>
    </source>
</evidence>
<feature type="transmembrane region" description="Helical" evidence="1">
    <location>
        <begin position="64"/>
        <end position="85"/>
    </location>
</feature>
<dbReference type="Proteomes" id="UP000176914">
    <property type="component" value="Unassembled WGS sequence"/>
</dbReference>
<accession>A0A1F6E7E9</accession>
<dbReference type="EMBL" id="MFLL01000010">
    <property type="protein sequence ID" value="OGG69635.1"/>
    <property type="molecule type" value="Genomic_DNA"/>
</dbReference>
<proteinExistence type="predicted"/>
<protein>
    <submittedName>
        <fullName evidence="2">Uncharacterized protein</fullName>
    </submittedName>
</protein>
<organism evidence="2 3">
    <name type="scientific">Candidatus Kaiserbacteria bacterium RIFCSPHIGHO2_02_FULL_55_25</name>
    <dbReference type="NCBI Taxonomy" id="1798498"/>
    <lineage>
        <taxon>Bacteria</taxon>
        <taxon>Candidatus Kaiseribacteriota</taxon>
    </lineage>
</organism>
<feature type="transmembrane region" description="Helical" evidence="1">
    <location>
        <begin position="36"/>
        <end position="57"/>
    </location>
</feature>
<keyword evidence="1" id="KW-0472">Membrane</keyword>